<evidence type="ECO:0000313" key="1">
    <source>
        <dbReference type="EMBL" id="MFD1195473.1"/>
    </source>
</evidence>
<comment type="caution">
    <text evidence="1">The sequence shown here is derived from an EMBL/GenBank/DDBJ whole genome shotgun (WGS) entry which is preliminary data.</text>
</comment>
<dbReference type="EMBL" id="JBHTKR010000005">
    <property type="protein sequence ID" value="MFD1195473.1"/>
    <property type="molecule type" value="Genomic_DNA"/>
</dbReference>
<dbReference type="InterPro" id="IPR009389">
    <property type="entry name" value="DUF1045"/>
</dbReference>
<dbReference type="Gene3D" id="3.90.1140.10">
    <property type="entry name" value="Cyclic phosphodiesterase"/>
    <property type="match status" value="1"/>
</dbReference>
<proteinExistence type="predicted"/>
<dbReference type="Pfam" id="PF06299">
    <property type="entry name" value="DUF1045"/>
    <property type="match status" value="1"/>
</dbReference>
<organism evidence="1 2">
    <name type="scientific">Seohaeicola saemankumensis</name>
    <dbReference type="NCBI Taxonomy" id="481181"/>
    <lineage>
        <taxon>Bacteria</taxon>
        <taxon>Pseudomonadati</taxon>
        <taxon>Pseudomonadota</taxon>
        <taxon>Alphaproteobacteria</taxon>
        <taxon>Rhodobacterales</taxon>
        <taxon>Roseobacteraceae</taxon>
        <taxon>Seohaeicola</taxon>
    </lineage>
</organism>
<dbReference type="RefSeq" id="WP_380792228.1">
    <property type="nucleotide sequence ID" value="NZ_JBHTKR010000005.1"/>
</dbReference>
<reference evidence="2" key="1">
    <citation type="journal article" date="2019" name="Int. J. Syst. Evol. Microbiol.">
        <title>The Global Catalogue of Microorganisms (GCM) 10K type strain sequencing project: providing services to taxonomists for standard genome sequencing and annotation.</title>
        <authorList>
            <consortium name="The Broad Institute Genomics Platform"/>
            <consortium name="The Broad Institute Genome Sequencing Center for Infectious Disease"/>
            <person name="Wu L."/>
            <person name="Ma J."/>
        </authorList>
    </citation>
    <scope>NUCLEOTIDE SEQUENCE [LARGE SCALE GENOMIC DNA]</scope>
    <source>
        <strain evidence="2">CCUG 55328</strain>
    </source>
</reference>
<dbReference type="NCBIfam" id="TIGR03223">
    <property type="entry name" value="Phn_opern_protn"/>
    <property type="match status" value="1"/>
</dbReference>
<accession>A0ABW3TEP8</accession>
<name>A0ABW3TEP8_9RHOB</name>
<dbReference type="PIRSF" id="PIRSF033328">
    <property type="entry name" value="Phest_Mll4975"/>
    <property type="match status" value="1"/>
</dbReference>
<protein>
    <submittedName>
        <fullName evidence="1">DUF1045 domain-containing protein</fullName>
    </submittedName>
</protein>
<keyword evidence="2" id="KW-1185">Reference proteome</keyword>
<gene>
    <name evidence="1" type="ORF">ACFQ3C_12435</name>
</gene>
<evidence type="ECO:0000313" key="2">
    <source>
        <dbReference type="Proteomes" id="UP001597151"/>
    </source>
</evidence>
<sequence>MTRFQRYAIYVMPEGALARFGAHWLGWDPLSGCAVDYAAVDGLPRPLAEITATPRKYGLHATIKPPFRLADGANLAGLMADLAAVCDALDPVTLDALTLARLGGFLALVPEGRADRLNALAAAVVTRLDRHRAPLTEAELARRRAGGRLTPPQEAHLAQWGYPFVLEEFRFHITLTGHLPRKEAEAVATLLTPHLAPLLQDPFVIASLCLMGEDEAGMFHLVHRYPLGAAASRSSTATSA</sequence>
<dbReference type="Proteomes" id="UP001597151">
    <property type="component" value="Unassembled WGS sequence"/>
</dbReference>